<reference evidence="2" key="1">
    <citation type="journal article" date="2023" name="Nat. Commun.">
        <title>Diploid and tetraploid genomes of Acorus and the evolution of monocots.</title>
        <authorList>
            <person name="Ma L."/>
            <person name="Liu K.W."/>
            <person name="Li Z."/>
            <person name="Hsiao Y.Y."/>
            <person name="Qi Y."/>
            <person name="Fu T."/>
            <person name="Tang G.D."/>
            <person name="Zhang D."/>
            <person name="Sun W.H."/>
            <person name="Liu D.K."/>
            <person name="Li Y."/>
            <person name="Chen G.Z."/>
            <person name="Liu X.D."/>
            <person name="Liao X.Y."/>
            <person name="Jiang Y.T."/>
            <person name="Yu X."/>
            <person name="Hao Y."/>
            <person name="Huang J."/>
            <person name="Zhao X.W."/>
            <person name="Ke S."/>
            <person name="Chen Y.Y."/>
            <person name="Wu W.L."/>
            <person name="Hsu J.L."/>
            <person name="Lin Y.F."/>
            <person name="Huang M.D."/>
            <person name="Li C.Y."/>
            <person name="Huang L."/>
            <person name="Wang Z.W."/>
            <person name="Zhao X."/>
            <person name="Zhong W.Y."/>
            <person name="Peng D.H."/>
            <person name="Ahmad S."/>
            <person name="Lan S."/>
            <person name="Zhang J.S."/>
            <person name="Tsai W.C."/>
            <person name="Van de Peer Y."/>
            <person name="Liu Z.J."/>
        </authorList>
    </citation>
    <scope>NUCLEOTIDE SEQUENCE</scope>
    <source>
        <strain evidence="2">CP</strain>
    </source>
</reference>
<dbReference type="Proteomes" id="UP001180020">
    <property type="component" value="Unassembled WGS sequence"/>
</dbReference>
<protein>
    <submittedName>
        <fullName evidence="2">Uncharacterized protein</fullName>
    </submittedName>
</protein>
<dbReference type="AlphaFoldDB" id="A0AAV9ET92"/>
<evidence type="ECO:0000256" key="1">
    <source>
        <dbReference type="SAM" id="MobiDB-lite"/>
    </source>
</evidence>
<organism evidence="2 3">
    <name type="scientific">Acorus calamus</name>
    <name type="common">Sweet flag</name>
    <dbReference type="NCBI Taxonomy" id="4465"/>
    <lineage>
        <taxon>Eukaryota</taxon>
        <taxon>Viridiplantae</taxon>
        <taxon>Streptophyta</taxon>
        <taxon>Embryophyta</taxon>
        <taxon>Tracheophyta</taxon>
        <taxon>Spermatophyta</taxon>
        <taxon>Magnoliopsida</taxon>
        <taxon>Liliopsida</taxon>
        <taxon>Acoraceae</taxon>
        <taxon>Acorus</taxon>
    </lineage>
</organism>
<feature type="compositionally biased region" description="Acidic residues" evidence="1">
    <location>
        <begin position="69"/>
        <end position="81"/>
    </location>
</feature>
<accession>A0AAV9ET92</accession>
<evidence type="ECO:0000313" key="3">
    <source>
        <dbReference type="Proteomes" id="UP001180020"/>
    </source>
</evidence>
<reference evidence="2" key="2">
    <citation type="submission" date="2023-06" db="EMBL/GenBank/DDBJ databases">
        <authorList>
            <person name="Ma L."/>
            <person name="Liu K.-W."/>
            <person name="Li Z."/>
            <person name="Hsiao Y.-Y."/>
            <person name="Qi Y."/>
            <person name="Fu T."/>
            <person name="Tang G."/>
            <person name="Zhang D."/>
            <person name="Sun W.-H."/>
            <person name="Liu D.-K."/>
            <person name="Li Y."/>
            <person name="Chen G.-Z."/>
            <person name="Liu X.-D."/>
            <person name="Liao X.-Y."/>
            <person name="Jiang Y.-T."/>
            <person name="Yu X."/>
            <person name="Hao Y."/>
            <person name="Huang J."/>
            <person name="Zhao X.-W."/>
            <person name="Ke S."/>
            <person name="Chen Y.-Y."/>
            <person name="Wu W.-L."/>
            <person name="Hsu J.-L."/>
            <person name="Lin Y.-F."/>
            <person name="Huang M.-D."/>
            <person name="Li C.-Y."/>
            <person name="Huang L."/>
            <person name="Wang Z.-W."/>
            <person name="Zhao X."/>
            <person name="Zhong W.-Y."/>
            <person name="Peng D.-H."/>
            <person name="Ahmad S."/>
            <person name="Lan S."/>
            <person name="Zhang J.-S."/>
            <person name="Tsai W.-C."/>
            <person name="Van De Peer Y."/>
            <person name="Liu Z.-J."/>
        </authorList>
    </citation>
    <scope>NUCLEOTIDE SEQUENCE</scope>
    <source>
        <strain evidence="2">CP</strain>
        <tissue evidence="2">Leaves</tissue>
    </source>
</reference>
<proteinExistence type="predicted"/>
<keyword evidence="3" id="KW-1185">Reference proteome</keyword>
<gene>
    <name evidence="2" type="ORF">QJS10_CPA06g00265</name>
</gene>
<evidence type="ECO:0000313" key="2">
    <source>
        <dbReference type="EMBL" id="KAK1315427.1"/>
    </source>
</evidence>
<comment type="caution">
    <text evidence="2">The sequence shown here is derived from an EMBL/GenBank/DDBJ whole genome shotgun (WGS) entry which is preliminary data.</text>
</comment>
<name>A0AAV9ET92_ACOCL</name>
<dbReference type="EMBL" id="JAUJYO010000006">
    <property type="protein sequence ID" value="KAK1315427.1"/>
    <property type="molecule type" value="Genomic_DNA"/>
</dbReference>
<sequence>MELRMKEREFLDFQTPQHLSMGSNNWGGASPLLARNILMDPHDTQVRLPLEAWVETYEERRQQQGLGLEGEDGEGEEQVTA</sequence>
<feature type="region of interest" description="Disordered" evidence="1">
    <location>
        <begin position="59"/>
        <end position="81"/>
    </location>
</feature>